<name>A0A9N8WL07_9GLOM</name>
<evidence type="ECO:0000256" key="1">
    <source>
        <dbReference type="SAM" id="MobiDB-lite"/>
    </source>
</evidence>
<sequence>MDGTKLKQVRRLKNLLLRQILCRRTTYEEYHILRALYNSLNDNLSSHPILVEDKFEEVFGYLRIIHENKDIWCKLAQLSELSQSIPEGSSQTNVSIDFNSQPRTSDSPQTSQPPRRGKARKKITHTPYSKPAKQISDSNAPFCTYGRKLPADFNQYYQTFSLKESEDHRNTALQMSSGTHTLTSITETEELSIPDTMSTINNSCASTVITRFSPGSMSTHTPDRGSTANSDCTIAGLSVNGSTITLSGYPISESPRSMSTDRGSTINSDCTIAGLSVNGNTITLGGYPISESPRSMSTHTSDRGSTSSGDSTVAPINSISSTMITYCKSPRSMSYSIVEPTASNTLSSDVLTYNNV</sequence>
<dbReference type="AlphaFoldDB" id="A0A9N8WL07"/>
<dbReference type="OrthoDB" id="10483424at2759"/>
<accession>A0A9N8WL07</accession>
<feature type="compositionally biased region" description="Low complexity" evidence="1">
    <location>
        <begin position="297"/>
        <end position="312"/>
    </location>
</feature>
<evidence type="ECO:0000313" key="3">
    <source>
        <dbReference type="Proteomes" id="UP000789572"/>
    </source>
</evidence>
<feature type="compositionally biased region" description="Polar residues" evidence="1">
    <location>
        <begin position="84"/>
        <end position="113"/>
    </location>
</feature>
<proteinExistence type="predicted"/>
<comment type="caution">
    <text evidence="2">The sequence shown here is derived from an EMBL/GenBank/DDBJ whole genome shotgun (WGS) entry which is preliminary data.</text>
</comment>
<dbReference type="EMBL" id="CAJVPJ010000176">
    <property type="protein sequence ID" value="CAG8490811.1"/>
    <property type="molecule type" value="Genomic_DNA"/>
</dbReference>
<protein>
    <submittedName>
        <fullName evidence="2">4243_t:CDS:1</fullName>
    </submittedName>
</protein>
<feature type="region of interest" description="Disordered" evidence="1">
    <location>
        <begin position="288"/>
        <end position="314"/>
    </location>
</feature>
<reference evidence="2" key="1">
    <citation type="submission" date="2021-06" db="EMBL/GenBank/DDBJ databases">
        <authorList>
            <person name="Kallberg Y."/>
            <person name="Tangrot J."/>
            <person name="Rosling A."/>
        </authorList>
    </citation>
    <scope>NUCLEOTIDE SEQUENCE</scope>
    <source>
        <strain evidence="2">IA702</strain>
    </source>
</reference>
<organism evidence="2 3">
    <name type="scientific">Paraglomus occultum</name>
    <dbReference type="NCBI Taxonomy" id="144539"/>
    <lineage>
        <taxon>Eukaryota</taxon>
        <taxon>Fungi</taxon>
        <taxon>Fungi incertae sedis</taxon>
        <taxon>Mucoromycota</taxon>
        <taxon>Glomeromycotina</taxon>
        <taxon>Glomeromycetes</taxon>
        <taxon>Paraglomerales</taxon>
        <taxon>Paraglomeraceae</taxon>
        <taxon>Paraglomus</taxon>
    </lineage>
</organism>
<feature type="compositionally biased region" description="Basic residues" evidence="1">
    <location>
        <begin position="115"/>
        <end position="124"/>
    </location>
</feature>
<dbReference type="Proteomes" id="UP000789572">
    <property type="component" value="Unassembled WGS sequence"/>
</dbReference>
<keyword evidence="3" id="KW-1185">Reference proteome</keyword>
<gene>
    <name evidence="2" type="ORF">POCULU_LOCUS2063</name>
</gene>
<evidence type="ECO:0000313" key="2">
    <source>
        <dbReference type="EMBL" id="CAG8490811.1"/>
    </source>
</evidence>
<feature type="region of interest" description="Disordered" evidence="1">
    <location>
        <begin position="84"/>
        <end position="135"/>
    </location>
</feature>